<feature type="transmembrane region" description="Helical" evidence="1">
    <location>
        <begin position="49"/>
        <end position="69"/>
    </location>
</feature>
<dbReference type="AlphaFoldDB" id="A0A4R8V4S5"/>
<sequence>MQFIIPAAILAVATALTLQPWRWLWQARLLAAFLPWASVALFPMYGGPVVGITLIAATAWFSIRCLQSLMPVSIAQFAADLKPRSEGSVIRLLFQGFVCQVLLIVLLFRSDDEKGKTKEQAKEAGCDQRNRLRTGIRESRRALPAALAWRRSHWAGFATVVGVWALLTVTHLGDLASVILLAIPAALLTVALIEYRRVVPVRVVPRARRGAGVVSTIEN</sequence>
<protein>
    <submittedName>
        <fullName evidence="2">Uncharacterized protein</fullName>
    </submittedName>
</protein>
<keyword evidence="5" id="KW-1185">Reference proteome</keyword>
<evidence type="ECO:0000313" key="3">
    <source>
        <dbReference type="EMBL" id="TFB76105.1"/>
    </source>
</evidence>
<dbReference type="EMBL" id="FNIB01000009">
    <property type="protein sequence ID" value="SDO00310.1"/>
    <property type="molecule type" value="Genomic_DNA"/>
</dbReference>
<keyword evidence="1" id="KW-1133">Transmembrane helix</keyword>
<keyword evidence="1" id="KW-0472">Membrane</keyword>
<feature type="transmembrane region" description="Helical" evidence="1">
    <location>
        <begin position="89"/>
        <end position="108"/>
    </location>
</feature>
<organism evidence="2 4">
    <name type="scientific">Cryobacterium flavum</name>
    <dbReference type="NCBI Taxonomy" id="1424659"/>
    <lineage>
        <taxon>Bacteria</taxon>
        <taxon>Bacillati</taxon>
        <taxon>Actinomycetota</taxon>
        <taxon>Actinomycetes</taxon>
        <taxon>Micrococcales</taxon>
        <taxon>Microbacteriaceae</taxon>
        <taxon>Cryobacterium</taxon>
    </lineage>
</organism>
<accession>A0A4R8V4S5</accession>
<evidence type="ECO:0000313" key="4">
    <source>
        <dbReference type="Proteomes" id="UP000199639"/>
    </source>
</evidence>
<evidence type="ECO:0000313" key="2">
    <source>
        <dbReference type="EMBL" id="SDO00310.1"/>
    </source>
</evidence>
<dbReference type="STRING" id="1424659.SAMN05216368_10917"/>
<name>A0A4R8V4S5_9MICO</name>
<gene>
    <name evidence="3" type="ORF">E3O21_11665</name>
    <name evidence="2" type="ORF">SAMN05216368_10917</name>
</gene>
<evidence type="ECO:0000256" key="1">
    <source>
        <dbReference type="SAM" id="Phobius"/>
    </source>
</evidence>
<evidence type="ECO:0000313" key="5">
    <source>
        <dbReference type="Proteomes" id="UP000298252"/>
    </source>
</evidence>
<feature type="transmembrane region" description="Helical" evidence="1">
    <location>
        <begin position="178"/>
        <end position="199"/>
    </location>
</feature>
<dbReference type="Proteomes" id="UP000298252">
    <property type="component" value="Unassembled WGS sequence"/>
</dbReference>
<reference evidence="2 4" key="1">
    <citation type="submission" date="2016-10" db="EMBL/GenBank/DDBJ databases">
        <authorList>
            <person name="Varghese N."/>
            <person name="Submissions S."/>
        </authorList>
    </citation>
    <scope>NUCLEOTIDE SEQUENCE [LARGE SCALE GENOMIC DNA]</scope>
    <source>
        <strain evidence="2 4">CGMCC 1.11215</strain>
    </source>
</reference>
<feature type="transmembrane region" description="Helical" evidence="1">
    <location>
        <begin position="154"/>
        <end position="172"/>
    </location>
</feature>
<reference evidence="3 5" key="2">
    <citation type="submission" date="2019-03" db="EMBL/GenBank/DDBJ databases">
        <title>Genomics of glacier-inhabiting Cryobacterium strains.</title>
        <authorList>
            <person name="Liu Q."/>
            <person name="Xin Y.-H."/>
        </authorList>
    </citation>
    <scope>NUCLEOTIDE SEQUENCE [LARGE SCALE GENOMIC DNA]</scope>
    <source>
        <strain evidence="3 5">Hh8</strain>
    </source>
</reference>
<dbReference type="RefSeq" id="WP_092341337.1">
    <property type="nucleotide sequence ID" value="NZ_FNIB01000009.1"/>
</dbReference>
<dbReference type="Proteomes" id="UP000199639">
    <property type="component" value="Unassembled WGS sequence"/>
</dbReference>
<dbReference type="EMBL" id="SOFD01000028">
    <property type="protein sequence ID" value="TFB76105.1"/>
    <property type="molecule type" value="Genomic_DNA"/>
</dbReference>
<keyword evidence="1" id="KW-0812">Transmembrane</keyword>
<proteinExistence type="predicted"/>